<dbReference type="AlphaFoldDB" id="A0A5B7IUT3"/>
<keyword evidence="2" id="KW-1185">Reference proteome</keyword>
<organism evidence="1 2">
    <name type="scientific">Portunus trituberculatus</name>
    <name type="common">Swimming crab</name>
    <name type="synonym">Neptunus trituberculatus</name>
    <dbReference type="NCBI Taxonomy" id="210409"/>
    <lineage>
        <taxon>Eukaryota</taxon>
        <taxon>Metazoa</taxon>
        <taxon>Ecdysozoa</taxon>
        <taxon>Arthropoda</taxon>
        <taxon>Crustacea</taxon>
        <taxon>Multicrustacea</taxon>
        <taxon>Malacostraca</taxon>
        <taxon>Eumalacostraca</taxon>
        <taxon>Eucarida</taxon>
        <taxon>Decapoda</taxon>
        <taxon>Pleocyemata</taxon>
        <taxon>Brachyura</taxon>
        <taxon>Eubrachyura</taxon>
        <taxon>Portunoidea</taxon>
        <taxon>Portunidae</taxon>
        <taxon>Portuninae</taxon>
        <taxon>Portunus</taxon>
    </lineage>
</organism>
<evidence type="ECO:0000313" key="1">
    <source>
        <dbReference type="EMBL" id="MPC85929.1"/>
    </source>
</evidence>
<accession>A0A5B7IUT3</accession>
<proteinExistence type="predicted"/>
<dbReference type="Proteomes" id="UP000324222">
    <property type="component" value="Unassembled WGS sequence"/>
</dbReference>
<gene>
    <name evidence="1" type="ORF">E2C01_080735</name>
</gene>
<comment type="caution">
    <text evidence="1">The sequence shown here is derived from an EMBL/GenBank/DDBJ whole genome shotgun (WGS) entry which is preliminary data.</text>
</comment>
<reference evidence="1 2" key="1">
    <citation type="submission" date="2019-05" db="EMBL/GenBank/DDBJ databases">
        <title>Another draft genome of Portunus trituberculatus and its Hox gene families provides insights of decapod evolution.</title>
        <authorList>
            <person name="Jeong J.-H."/>
            <person name="Song I."/>
            <person name="Kim S."/>
            <person name="Choi T."/>
            <person name="Kim D."/>
            <person name="Ryu S."/>
            <person name="Kim W."/>
        </authorList>
    </citation>
    <scope>NUCLEOTIDE SEQUENCE [LARGE SCALE GENOMIC DNA]</scope>
    <source>
        <tissue evidence="1">Muscle</tissue>
    </source>
</reference>
<name>A0A5B7IUT3_PORTR</name>
<protein>
    <submittedName>
        <fullName evidence="1">Uncharacterized protein</fullName>
    </submittedName>
</protein>
<sequence>MNTDKIKAAHQAHQQASEAAACRRKLVVTVPVLVGNEDDFQGRESVWEEKLERKYQVQKKNV</sequence>
<evidence type="ECO:0000313" key="2">
    <source>
        <dbReference type="Proteomes" id="UP000324222"/>
    </source>
</evidence>
<dbReference type="EMBL" id="VSRR010070015">
    <property type="protein sequence ID" value="MPC85929.1"/>
    <property type="molecule type" value="Genomic_DNA"/>
</dbReference>